<dbReference type="EMBL" id="BAABCA010000005">
    <property type="protein sequence ID" value="GAA4237567.1"/>
    <property type="molecule type" value="Genomic_DNA"/>
</dbReference>
<evidence type="ECO:0000259" key="5">
    <source>
        <dbReference type="PROSITE" id="PS51935"/>
    </source>
</evidence>
<keyword evidence="7" id="KW-1185">Reference proteome</keyword>
<comment type="caution">
    <text evidence="6">The sequence shown here is derived from an EMBL/GenBank/DDBJ whole genome shotgun (WGS) entry which is preliminary data.</text>
</comment>
<dbReference type="InterPro" id="IPR036365">
    <property type="entry name" value="PGBD-like_sf"/>
</dbReference>
<dbReference type="SUPFAM" id="SSF47090">
    <property type="entry name" value="PGBD-like"/>
    <property type="match status" value="1"/>
</dbReference>
<dbReference type="InterPro" id="IPR007921">
    <property type="entry name" value="CHAP_dom"/>
</dbReference>
<evidence type="ECO:0000256" key="4">
    <source>
        <dbReference type="ARBA" id="ARBA00022807"/>
    </source>
</evidence>
<dbReference type="Pfam" id="PF05257">
    <property type="entry name" value="CHAP"/>
    <property type="match status" value="1"/>
</dbReference>
<dbReference type="Gene3D" id="3.90.1720.10">
    <property type="entry name" value="endopeptidase domain like (from Nostoc punctiforme)"/>
    <property type="match status" value="1"/>
</dbReference>
<protein>
    <recommendedName>
        <fullName evidence="5">NlpC/P60 domain-containing protein</fullName>
    </recommendedName>
</protein>
<accession>A0ABP8CCM6</accession>
<dbReference type="RefSeq" id="WP_344788568.1">
    <property type="nucleotide sequence ID" value="NZ_BAABCA010000005.1"/>
</dbReference>
<keyword evidence="3" id="KW-0378">Hydrolase</keyword>
<dbReference type="InterPro" id="IPR002477">
    <property type="entry name" value="Peptidoglycan-bd-like"/>
</dbReference>
<evidence type="ECO:0000256" key="1">
    <source>
        <dbReference type="ARBA" id="ARBA00007074"/>
    </source>
</evidence>
<organism evidence="6 7">
    <name type="scientific">Postechiella marina</name>
    <dbReference type="NCBI Taxonomy" id="943941"/>
    <lineage>
        <taxon>Bacteria</taxon>
        <taxon>Pseudomonadati</taxon>
        <taxon>Bacteroidota</taxon>
        <taxon>Flavobacteriia</taxon>
        <taxon>Flavobacteriales</taxon>
        <taxon>Flavobacteriaceae</taxon>
        <taxon>Postechiella</taxon>
    </lineage>
</organism>
<dbReference type="InterPro" id="IPR038765">
    <property type="entry name" value="Papain-like_cys_pep_sf"/>
</dbReference>
<dbReference type="InterPro" id="IPR036366">
    <property type="entry name" value="PGBDSf"/>
</dbReference>
<sequence>MKNLLNVAINEVGVTEIKGLKHNKRILEYAEQSYFSWIKDDETPWCSVFLNWVAKEAGLSTSKSAAARSWQNVGFETQEPEPGDIVVFWRDNINSHLGHVGIYLGFSKDGNRVYVLGGNQGDAVSISAYPTNRVLSFRRLTNTGNSKLPPSPLRKGSKGTNIVKLQNALKVLGFNPGTSDGDYGNKTESAIKQLQSTNNSLKITGIYNAQTKDYMQTLLANKG</sequence>
<dbReference type="PROSITE" id="PS51935">
    <property type="entry name" value="NLPC_P60"/>
    <property type="match status" value="1"/>
</dbReference>
<keyword evidence="4" id="KW-0788">Thiol protease</keyword>
<dbReference type="SUPFAM" id="SSF54001">
    <property type="entry name" value="Cysteine proteinases"/>
    <property type="match status" value="1"/>
</dbReference>
<gene>
    <name evidence="6" type="ORF">GCM10022291_24650</name>
</gene>
<evidence type="ECO:0000256" key="2">
    <source>
        <dbReference type="ARBA" id="ARBA00022670"/>
    </source>
</evidence>
<dbReference type="Proteomes" id="UP001501496">
    <property type="component" value="Unassembled WGS sequence"/>
</dbReference>
<dbReference type="Pfam" id="PF01471">
    <property type="entry name" value="PG_binding_1"/>
    <property type="match status" value="1"/>
</dbReference>
<name>A0ABP8CCM6_9FLAO</name>
<dbReference type="Gene3D" id="1.10.101.10">
    <property type="entry name" value="PGBD-like superfamily/PGBD"/>
    <property type="match status" value="1"/>
</dbReference>
<keyword evidence="2" id="KW-0645">Protease</keyword>
<dbReference type="InterPro" id="IPR013423">
    <property type="entry name" value="CHP02594"/>
</dbReference>
<dbReference type="InterPro" id="IPR000064">
    <property type="entry name" value="NLP_P60_dom"/>
</dbReference>
<evidence type="ECO:0000313" key="7">
    <source>
        <dbReference type="Proteomes" id="UP001501496"/>
    </source>
</evidence>
<dbReference type="NCBIfam" id="TIGR02594">
    <property type="entry name" value="TIGR02594 family protein"/>
    <property type="match status" value="1"/>
</dbReference>
<reference evidence="7" key="1">
    <citation type="journal article" date="2019" name="Int. J. Syst. Evol. Microbiol.">
        <title>The Global Catalogue of Microorganisms (GCM) 10K type strain sequencing project: providing services to taxonomists for standard genome sequencing and annotation.</title>
        <authorList>
            <consortium name="The Broad Institute Genomics Platform"/>
            <consortium name="The Broad Institute Genome Sequencing Center for Infectious Disease"/>
            <person name="Wu L."/>
            <person name="Ma J."/>
        </authorList>
    </citation>
    <scope>NUCLEOTIDE SEQUENCE [LARGE SCALE GENOMIC DNA]</scope>
    <source>
        <strain evidence="7">JCM 17630</strain>
    </source>
</reference>
<feature type="domain" description="NlpC/P60" evidence="5">
    <location>
        <begin position="16"/>
        <end position="141"/>
    </location>
</feature>
<proteinExistence type="inferred from homology"/>
<evidence type="ECO:0000313" key="6">
    <source>
        <dbReference type="EMBL" id="GAA4237567.1"/>
    </source>
</evidence>
<evidence type="ECO:0000256" key="3">
    <source>
        <dbReference type="ARBA" id="ARBA00022801"/>
    </source>
</evidence>
<comment type="similarity">
    <text evidence="1">Belongs to the peptidase C40 family.</text>
</comment>